<evidence type="ECO:0000313" key="2">
    <source>
        <dbReference type="EMBL" id="TCJ23044.1"/>
    </source>
</evidence>
<keyword evidence="1" id="KW-0472">Membrane</keyword>
<feature type="transmembrane region" description="Helical" evidence="1">
    <location>
        <begin position="6"/>
        <end position="29"/>
    </location>
</feature>
<protein>
    <submittedName>
        <fullName evidence="2">Uncharacterized protein</fullName>
    </submittedName>
</protein>
<keyword evidence="3" id="KW-1185">Reference proteome</keyword>
<dbReference type="EMBL" id="SJZJ01000019">
    <property type="protein sequence ID" value="TCJ23044.1"/>
    <property type="molecule type" value="Genomic_DNA"/>
</dbReference>
<accession>A0A4R1BY83</accession>
<keyword evidence="1" id="KW-1133">Transmembrane helix</keyword>
<gene>
    <name evidence="2" type="ORF">EPD65_11825</name>
</gene>
<dbReference type="Proteomes" id="UP000295453">
    <property type="component" value="Unassembled WGS sequence"/>
</dbReference>
<reference evidence="2 3" key="1">
    <citation type="submission" date="2019-03" db="EMBL/GenBank/DDBJ databases">
        <authorList>
            <person name="Kim M.K.M."/>
        </authorList>
    </citation>
    <scope>NUCLEOTIDE SEQUENCE [LARGE SCALE GENOMIC DNA]</scope>
    <source>
        <strain evidence="2 3">18JY15-6</strain>
    </source>
</reference>
<comment type="caution">
    <text evidence="2">The sequence shown here is derived from an EMBL/GenBank/DDBJ whole genome shotgun (WGS) entry which is preliminary data.</text>
</comment>
<dbReference type="AlphaFoldDB" id="A0A4R1BY83"/>
<dbReference type="RefSeq" id="WP_131584378.1">
    <property type="nucleotide sequence ID" value="NZ_SJZJ01000019.1"/>
</dbReference>
<proteinExistence type="predicted"/>
<evidence type="ECO:0000313" key="3">
    <source>
        <dbReference type="Proteomes" id="UP000295453"/>
    </source>
</evidence>
<keyword evidence="1" id="KW-0812">Transmembrane</keyword>
<evidence type="ECO:0000256" key="1">
    <source>
        <dbReference type="SAM" id="Phobius"/>
    </source>
</evidence>
<organism evidence="2 3">
    <name type="scientific">Nocardioides jejuensis</name>
    <dbReference type="NCBI Taxonomy" id="2502782"/>
    <lineage>
        <taxon>Bacteria</taxon>
        <taxon>Bacillati</taxon>
        <taxon>Actinomycetota</taxon>
        <taxon>Actinomycetes</taxon>
        <taxon>Propionibacteriales</taxon>
        <taxon>Nocardioidaceae</taxon>
        <taxon>Nocardioides</taxon>
    </lineage>
</organism>
<name>A0A4R1BY83_9ACTN</name>
<sequence>MNADERVGTFLLIVCGGGLIVAIIVCALADQAPRARRVAHRVRLRLHGRRGHTVLKNRVYVNGAAMYVCSCRKRWWA</sequence>